<dbReference type="AlphaFoldDB" id="A0AAN8PE61"/>
<dbReference type="Gene3D" id="3.30.420.10">
    <property type="entry name" value="Ribonuclease H-like superfamily/Ribonuclease H"/>
    <property type="match status" value="1"/>
</dbReference>
<dbReference type="SUPFAM" id="SSF53098">
    <property type="entry name" value="Ribonuclease H-like"/>
    <property type="match status" value="1"/>
</dbReference>
<name>A0AAN8PE61_POLSC</name>
<keyword evidence="5" id="KW-0269">Exonuclease</keyword>
<dbReference type="GO" id="GO:0003676">
    <property type="term" value="F:nucleic acid binding"/>
    <property type="evidence" value="ECO:0007669"/>
    <property type="project" value="InterPro"/>
</dbReference>
<feature type="domain" description="Exonuclease" evidence="9">
    <location>
        <begin position="33"/>
        <end position="303"/>
    </location>
</feature>
<evidence type="ECO:0000256" key="2">
    <source>
        <dbReference type="ARBA" id="ARBA00022722"/>
    </source>
</evidence>
<feature type="region of interest" description="Disordered" evidence="8">
    <location>
        <begin position="177"/>
        <end position="207"/>
    </location>
</feature>
<proteinExistence type="inferred from homology"/>
<dbReference type="PANTHER" id="PTHR13058">
    <property type="entry name" value="THREE PRIME REPAIR EXONUCLEASE 1, 2"/>
    <property type="match status" value="1"/>
</dbReference>
<dbReference type="InterPro" id="IPR040393">
    <property type="entry name" value="TREX1/2"/>
</dbReference>
<sequence length="318" mass="36103">MWGLIRTSLYLFSKNAYSVRLNSAKAAMVTFNSIIVFDTETTGLPHLENNNTRITEMALMGCEIEHLKNSTDIPRVLHKLVFCFNPMKMITPDSTKVSGLENEMLMNIKPFTVTDAEMLNHFIDRLPSPVCIVAHNGYKFDFPILQKHLHQLNITLPDSVYCADSLKAFQEIFPNSRQSQWQNKNTNQPPEKGDVTPEKATTTSSSSSLNATYQNWASFKSKRNSQKVCRQLFKDKSPPSISSQKMELSQLSTQMLTSSPVRYTLSTIYEFLHGNCYPGGHRAEEDAKALLRCIIKCDKFLSWMNDKAVAFNTIKPLL</sequence>
<dbReference type="GO" id="GO:0046872">
    <property type="term" value="F:metal ion binding"/>
    <property type="evidence" value="ECO:0007669"/>
    <property type="project" value="UniProtKB-KW"/>
</dbReference>
<dbReference type="GO" id="GO:0006308">
    <property type="term" value="P:DNA catabolic process"/>
    <property type="evidence" value="ECO:0007669"/>
    <property type="project" value="TreeGrafter"/>
</dbReference>
<dbReference type="GO" id="GO:0005737">
    <property type="term" value="C:cytoplasm"/>
    <property type="evidence" value="ECO:0007669"/>
    <property type="project" value="TreeGrafter"/>
</dbReference>
<dbReference type="PANTHER" id="PTHR13058:SF19">
    <property type="entry name" value="LD40940P"/>
    <property type="match status" value="1"/>
</dbReference>
<feature type="compositionally biased region" description="Polar residues" evidence="8">
    <location>
        <begin position="177"/>
        <end position="189"/>
    </location>
</feature>
<dbReference type="InterPro" id="IPR012337">
    <property type="entry name" value="RNaseH-like_sf"/>
</dbReference>
<gene>
    <name evidence="10" type="ORF">RUM43_003215</name>
</gene>
<protein>
    <recommendedName>
        <fullName evidence="9">Exonuclease domain-containing protein</fullName>
    </recommendedName>
</protein>
<evidence type="ECO:0000256" key="1">
    <source>
        <dbReference type="ARBA" id="ARBA00001946"/>
    </source>
</evidence>
<keyword evidence="3" id="KW-0479">Metal-binding</keyword>
<keyword evidence="2" id="KW-0540">Nuclease</keyword>
<dbReference type="GO" id="GO:0008296">
    <property type="term" value="F:3'-5'-DNA exonuclease activity"/>
    <property type="evidence" value="ECO:0007669"/>
    <property type="project" value="TreeGrafter"/>
</dbReference>
<organism evidence="10 11">
    <name type="scientific">Polyplax serrata</name>
    <name type="common">Common mouse louse</name>
    <dbReference type="NCBI Taxonomy" id="468196"/>
    <lineage>
        <taxon>Eukaryota</taxon>
        <taxon>Metazoa</taxon>
        <taxon>Ecdysozoa</taxon>
        <taxon>Arthropoda</taxon>
        <taxon>Hexapoda</taxon>
        <taxon>Insecta</taxon>
        <taxon>Pterygota</taxon>
        <taxon>Neoptera</taxon>
        <taxon>Paraneoptera</taxon>
        <taxon>Psocodea</taxon>
        <taxon>Troctomorpha</taxon>
        <taxon>Phthiraptera</taxon>
        <taxon>Anoplura</taxon>
        <taxon>Polyplacidae</taxon>
        <taxon>Polyplax</taxon>
    </lineage>
</organism>
<evidence type="ECO:0000256" key="3">
    <source>
        <dbReference type="ARBA" id="ARBA00022723"/>
    </source>
</evidence>
<evidence type="ECO:0000313" key="11">
    <source>
        <dbReference type="Proteomes" id="UP001372834"/>
    </source>
</evidence>
<comment type="cofactor">
    <cofactor evidence="1">
        <name>Mg(2+)</name>
        <dbReference type="ChEBI" id="CHEBI:18420"/>
    </cofactor>
</comment>
<dbReference type="InterPro" id="IPR013520">
    <property type="entry name" value="Ribonucl_H"/>
</dbReference>
<comment type="caution">
    <text evidence="10">The sequence shown here is derived from an EMBL/GenBank/DDBJ whole genome shotgun (WGS) entry which is preliminary data.</text>
</comment>
<dbReference type="InterPro" id="IPR036397">
    <property type="entry name" value="RNaseH_sf"/>
</dbReference>
<keyword evidence="4" id="KW-0378">Hydrolase</keyword>
<evidence type="ECO:0000256" key="4">
    <source>
        <dbReference type="ARBA" id="ARBA00022801"/>
    </source>
</evidence>
<evidence type="ECO:0000256" key="7">
    <source>
        <dbReference type="ARBA" id="ARBA00025769"/>
    </source>
</evidence>
<evidence type="ECO:0000256" key="6">
    <source>
        <dbReference type="ARBA" id="ARBA00022842"/>
    </source>
</evidence>
<accession>A0AAN8PE61</accession>
<evidence type="ECO:0000313" key="10">
    <source>
        <dbReference type="EMBL" id="KAK6629398.1"/>
    </source>
</evidence>
<evidence type="ECO:0000256" key="5">
    <source>
        <dbReference type="ARBA" id="ARBA00022839"/>
    </source>
</evidence>
<reference evidence="10 11" key="1">
    <citation type="submission" date="2023-10" db="EMBL/GenBank/DDBJ databases">
        <title>Genomes of two closely related lineages of the louse Polyplax serrata with different host specificities.</title>
        <authorList>
            <person name="Martinu J."/>
            <person name="Tarabai H."/>
            <person name="Stefka J."/>
            <person name="Hypsa V."/>
        </authorList>
    </citation>
    <scope>NUCLEOTIDE SEQUENCE [LARGE SCALE GENOMIC DNA]</scope>
    <source>
        <strain evidence="10">HR10_N</strain>
    </source>
</reference>
<dbReference type="EMBL" id="JAWJWE010000036">
    <property type="protein sequence ID" value="KAK6629398.1"/>
    <property type="molecule type" value="Genomic_DNA"/>
</dbReference>
<evidence type="ECO:0000259" key="9">
    <source>
        <dbReference type="SMART" id="SM00479"/>
    </source>
</evidence>
<keyword evidence="6" id="KW-0460">Magnesium</keyword>
<comment type="similarity">
    <text evidence="7">Belongs to the exonuclease superfamily. TREX family.</text>
</comment>
<dbReference type="Pfam" id="PF00929">
    <property type="entry name" value="RNase_T"/>
    <property type="match status" value="1"/>
</dbReference>
<dbReference type="Proteomes" id="UP001372834">
    <property type="component" value="Unassembled WGS sequence"/>
</dbReference>
<evidence type="ECO:0000256" key="8">
    <source>
        <dbReference type="SAM" id="MobiDB-lite"/>
    </source>
</evidence>
<dbReference type="SMART" id="SM00479">
    <property type="entry name" value="EXOIII"/>
    <property type="match status" value="1"/>
</dbReference>